<organism evidence="3 4">
    <name type="scientific">Paludibacter jiangxiensis</name>
    <dbReference type="NCBI Taxonomy" id="681398"/>
    <lineage>
        <taxon>Bacteria</taxon>
        <taxon>Pseudomonadati</taxon>
        <taxon>Bacteroidota</taxon>
        <taxon>Bacteroidia</taxon>
        <taxon>Bacteroidales</taxon>
        <taxon>Paludibacteraceae</taxon>
        <taxon>Paludibacter</taxon>
    </lineage>
</organism>
<dbReference type="Pfam" id="PF19815">
    <property type="entry name" value="DUF6298"/>
    <property type="match status" value="1"/>
</dbReference>
<dbReference type="EMBL" id="BDCR01000001">
    <property type="protein sequence ID" value="GAT62210.1"/>
    <property type="molecule type" value="Genomic_DNA"/>
</dbReference>
<proteinExistence type="predicted"/>
<dbReference type="Gene3D" id="2.160.20.10">
    <property type="entry name" value="Single-stranded right-handed beta-helix, Pectin lyase-like"/>
    <property type="match status" value="1"/>
</dbReference>
<gene>
    <name evidence="3" type="ORF">PJIAN_1803</name>
</gene>
<name>A0A170YZR2_9BACT</name>
<dbReference type="InterPro" id="IPR011050">
    <property type="entry name" value="Pectin_lyase_fold/virulence"/>
</dbReference>
<sequence length="1041" mass="114563">MYNKVKYSVAALILLPVMLFAGSAPKKTTKPQLPLEHTKEGLVYAADSLGNRIPDFSYSGYMAGEQAIPNVFAKIVVPAKTGDATARIQAAIDYVSSLKPDKLGFRGAVLLQPGVFEIDGQLIIRTSGVVLRGSGIGENGTKLVATSKDRRTLIRVVGKDDRTKAEALKVADAYVPVNAMKLTLKNVGSLKAGDKIMVRRPSTQNWIEALGTVTFGGGVSALGWKPGDRDIYWDRTVVALNGNEITLDAPVTTALDANYGGGEVIPYTWNGRISQVGVENMQCTSTVDAANPKDEAHAWMAITLENVIDGWVRQITFSHFAGSAVMALESSRRLTVEDCISTDPVSELGGQRRYTFFNAGQQSLFQRLYAEGGNHDFGIGFCAAGPNAFVQCQSVLPYSFSGAIDSWASGVLFDIVNVDGNNLRFSNRQQDNRGTGWSAANSVLYQCTAALIDCPKPPTAQNWAFGCWSQFGGDGGWYDSNNQIQPRSLYYAQLAQRLGNAAGDRAFLMFNPSEASSSPSVKVAQQLTQESLKPAPSLLQWIKEASSRTPIITEGKGLKSIEEIGVPAPKKINTLPTAIINGKLVHGDELLAGMQHNTPWWNGSVLPTFLDEAKPALTRFVPGRTGTGLTDDVNEVAAWMKKSNIVSFEQHYGLWTDRRRDDHERIRRIDGDVWPPFYEQPFARSGQGTAWDGLSKYDLTKYNKWYWLRLKQFADQADQNGLVLLHNNFFQHNIIEAGAHWVDCPWRTANNINSTGFPEPVNFAGDKRLFFAEMFYDTTNVVRKELYKKYIRQCLNNFTENSAVIQLTSDEYTGPLHFMQFWLDVIAAWEKETGKHPLIGLSATKDVQDAILKDPKRAAVVDVIDIRYWHYRDNGTVYAPQGGLNLAPRQHARLVKPGKSSFEQVYRAVSEYRTQCPEKAVMYYSDSYPAYGWAVLMAGGSLPNLPAGLEKGFLKDAAQMSVIKSQTENQYILGNPEKGYIVYSKNGEATIDLAASPKTYVAKWIDPATGFGTPAGKVKGGKTITLKAPKAGTTVLWLSAK</sequence>
<evidence type="ECO:0000256" key="1">
    <source>
        <dbReference type="SAM" id="SignalP"/>
    </source>
</evidence>
<reference evidence="4" key="1">
    <citation type="submission" date="2016-04" db="EMBL/GenBank/DDBJ databases">
        <title>Draft genome sequence of Paludibacter jiangxiensis strain NM7.</title>
        <authorList>
            <person name="Qiu Y."/>
            <person name="Matsuura N."/>
            <person name="Ohashi A."/>
            <person name="Tourlousse M.D."/>
            <person name="Sekiguchi Y."/>
        </authorList>
    </citation>
    <scope>NUCLEOTIDE SEQUENCE [LARGE SCALE GENOMIC DNA]</scope>
    <source>
        <strain evidence="4">NM7</strain>
    </source>
</reference>
<reference evidence="4" key="2">
    <citation type="journal article" date="2017" name="Genome Announc.">
        <title>Draft genome sequence of Paludibacter jiangxiensis NM7(T), a propionate-producing fermentative bacterium.</title>
        <authorList>
            <person name="Qiu Y.-L."/>
            <person name="Tourlousse D.M."/>
            <person name="Matsuura N."/>
            <person name="Ohashi A."/>
            <person name="Sekiguchi Y."/>
        </authorList>
    </citation>
    <scope>NUCLEOTIDE SEQUENCE [LARGE SCALE GENOMIC DNA]</scope>
    <source>
        <strain evidence="4">NM7</strain>
    </source>
</reference>
<feature type="domain" description="DUF6298" evidence="2">
    <location>
        <begin position="475"/>
        <end position="960"/>
    </location>
</feature>
<dbReference type="InterPro" id="IPR046265">
    <property type="entry name" value="DUF6298"/>
</dbReference>
<evidence type="ECO:0000313" key="4">
    <source>
        <dbReference type="Proteomes" id="UP000076586"/>
    </source>
</evidence>
<evidence type="ECO:0000313" key="3">
    <source>
        <dbReference type="EMBL" id="GAT62210.1"/>
    </source>
</evidence>
<keyword evidence="4" id="KW-1185">Reference proteome</keyword>
<feature type="signal peptide" evidence="1">
    <location>
        <begin position="1"/>
        <end position="21"/>
    </location>
</feature>
<dbReference type="SUPFAM" id="SSF51126">
    <property type="entry name" value="Pectin lyase-like"/>
    <property type="match status" value="1"/>
</dbReference>
<accession>A0A170YZR2</accession>
<dbReference type="Proteomes" id="UP000076586">
    <property type="component" value="Unassembled WGS sequence"/>
</dbReference>
<protein>
    <recommendedName>
        <fullName evidence="2">DUF6298 domain-containing protein</fullName>
    </recommendedName>
</protein>
<keyword evidence="1" id="KW-0732">Signal</keyword>
<evidence type="ECO:0000259" key="2">
    <source>
        <dbReference type="Pfam" id="PF19815"/>
    </source>
</evidence>
<feature type="chain" id="PRO_5007904945" description="DUF6298 domain-containing protein" evidence="1">
    <location>
        <begin position="22"/>
        <end position="1041"/>
    </location>
</feature>
<comment type="caution">
    <text evidence="3">The sequence shown here is derived from an EMBL/GenBank/DDBJ whole genome shotgun (WGS) entry which is preliminary data.</text>
</comment>
<dbReference type="STRING" id="681398.PJIAN_1803"/>
<dbReference type="OrthoDB" id="5488826at2"/>
<dbReference type="InterPro" id="IPR012334">
    <property type="entry name" value="Pectin_lyas_fold"/>
</dbReference>
<dbReference type="RefSeq" id="WP_068702213.1">
    <property type="nucleotide sequence ID" value="NZ_BDCR01000001.1"/>
</dbReference>
<dbReference type="AlphaFoldDB" id="A0A170YZR2"/>